<evidence type="ECO:0000259" key="1">
    <source>
        <dbReference type="PROSITE" id="PS51724"/>
    </source>
</evidence>
<dbReference type="InterPro" id="IPR036680">
    <property type="entry name" value="SPOR-like_sf"/>
</dbReference>
<dbReference type="PROSITE" id="PS51724">
    <property type="entry name" value="SPOR"/>
    <property type="match status" value="1"/>
</dbReference>
<evidence type="ECO:0000313" key="3">
    <source>
        <dbReference type="Proteomes" id="UP000054773"/>
    </source>
</evidence>
<dbReference type="EMBL" id="LNYA01000032">
    <property type="protein sequence ID" value="KTC95775.1"/>
    <property type="molecule type" value="Genomic_DNA"/>
</dbReference>
<dbReference type="RefSeq" id="WP_058527206.1">
    <property type="nucleotide sequence ID" value="NZ_CAAAHY010000028.1"/>
</dbReference>
<dbReference type="Pfam" id="PF13401">
    <property type="entry name" value="AAA_22"/>
    <property type="match status" value="1"/>
</dbReference>
<dbReference type="InterPro" id="IPR007730">
    <property type="entry name" value="SPOR-like_dom"/>
</dbReference>
<dbReference type="Gene3D" id="3.30.70.1070">
    <property type="entry name" value="Sporulation related repeat"/>
    <property type="match status" value="1"/>
</dbReference>
<dbReference type="PANTHER" id="PTHR35894">
    <property type="entry name" value="GENERAL SECRETION PATHWAY PROTEIN A-RELATED"/>
    <property type="match status" value="1"/>
</dbReference>
<dbReference type="GO" id="GO:0016887">
    <property type="term" value="F:ATP hydrolysis activity"/>
    <property type="evidence" value="ECO:0007669"/>
    <property type="project" value="InterPro"/>
</dbReference>
<dbReference type="GO" id="GO:0042834">
    <property type="term" value="F:peptidoglycan binding"/>
    <property type="evidence" value="ECO:0007669"/>
    <property type="project" value="InterPro"/>
</dbReference>
<keyword evidence="3" id="KW-1185">Reference proteome</keyword>
<dbReference type="Gene3D" id="3.40.50.300">
    <property type="entry name" value="P-loop containing nucleotide triphosphate hydrolases"/>
    <property type="match status" value="1"/>
</dbReference>
<dbReference type="InterPro" id="IPR052026">
    <property type="entry name" value="ExeA_AAA_ATPase_DNA-bind"/>
</dbReference>
<dbReference type="STRING" id="448.Lery_2070"/>
<accession>A0A0W0TJI1</accession>
<dbReference type="SUPFAM" id="SSF52540">
    <property type="entry name" value="P-loop containing nucleoside triphosphate hydrolases"/>
    <property type="match status" value="1"/>
</dbReference>
<dbReference type="PANTHER" id="PTHR35894:SF7">
    <property type="entry name" value="GENERAL SECRETION PATHWAY PROTEIN A-RELATED"/>
    <property type="match status" value="1"/>
</dbReference>
<dbReference type="PATRIC" id="fig|448.7.peg.2168"/>
<evidence type="ECO:0000313" key="2">
    <source>
        <dbReference type="EMBL" id="KTC95775.1"/>
    </source>
</evidence>
<dbReference type="InterPro" id="IPR049945">
    <property type="entry name" value="AAA_22"/>
</dbReference>
<feature type="domain" description="SPOR" evidence="1">
    <location>
        <begin position="407"/>
        <end position="485"/>
    </location>
</feature>
<name>A0A0W0TJI1_LEGER</name>
<dbReference type="AlphaFoldDB" id="A0A0W0TJI1"/>
<dbReference type="Pfam" id="PF05036">
    <property type="entry name" value="SPOR"/>
    <property type="match status" value="1"/>
</dbReference>
<dbReference type="InterPro" id="IPR027417">
    <property type="entry name" value="P-loop_NTPase"/>
</dbReference>
<dbReference type="OrthoDB" id="5648409at2"/>
<sequence length="493" mass="54695">MSNKGESSRQSLDAPFKPASWLAKIDFINHLVLFNNVLMAVLAEQGGGKSTFIQLLTANLDPGIKFHTMTAAAPFSADDFLAQMVEAFHLRDDAQPTLASLVEQINERKAHVLMIIDDAQHVPDEFLKEVLEIVKAQEGAAFFHLCIVCDYSLIGSLNRLDKDDYKNLIHTITPGSLSESETKTYLLSYLPSPKRLEKTMSSDRLKQFYQLTGGEIARINLEMHNFFSADALKEPPKPKSLAKRLTLTASLVIVGLAGHYIWQNQDELRRTLSFSLSEKNLASTQPASLQEQPAVSRLLPIDKPLVSEIPPFNVAVTTQALQPPPLKRMIEISNSDEETNDNLVVMDKVLVIPKSLARNTETTPRQPSRTVHHQQPAKPIMAVPELAKVTPPLSRVQEQARAVATAAKTSGQFTIQLLAGRSPEELKRFVHAHGIHDAVKVRKVSRNGRVWYVLTMGEYGQIEQARAAMNHLPPAVIPFKPWIRSVSGLPVVG</sequence>
<gene>
    <name evidence="2" type="ORF">Lery_2070</name>
</gene>
<proteinExistence type="predicted"/>
<reference evidence="2 3" key="1">
    <citation type="submission" date="2015-11" db="EMBL/GenBank/DDBJ databases">
        <title>Genomic analysis of 38 Legionella species identifies large and diverse effector repertoires.</title>
        <authorList>
            <person name="Burstein D."/>
            <person name="Amaro F."/>
            <person name="Zusman T."/>
            <person name="Lifshitz Z."/>
            <person name="Cohen O."/>
            <person name="Gilbert J.A."/>
            <person name="Pupko T."/>
            <person name="Shuman H.A."/>
            <person name="Segal G."/>
        </authorList>
    </citation>
    <scope>NUCLEOTIDE SEQUENCE [LARGE SCALE GENOMIC DNA]</scope>
    <source>
        <strain evidence="2 3">SE-32A-C8</strain>
    </source>
</reference>
<dbReference type="Proteomes" id="UP000054773">
    <property type="component" value="Unassembled WGS sequence"/>
</dbReference>
<protein>
    <submittedName>
        <fullName evidence="2">DamX-related protein</fullName>
    </submittedName>
</protein>
<comment type="caution">
    <text evidence="2">The sequence shown here is derived from an EMBL/GenBank/DDBJ whole genome shotgun (WGS) entry which is preliminary data.</text>
</comment>
<organism evidence="2 3">
    <name type="scientific">Legionella erythra</name>
    <dbReference type="NCBI Taxonomy" id="448"/>
    <lineage>
        <taxon>Bacteria</taxon>
        <taxon>Pseudomonadati</taxon>
        <taxon>Pseudomonadota</taxon>
        <taxon>Gammaproteobacteria</taxon>
        <taxon>Legionellales</taxon>
        <taxon>Legionellaceae</taxon>
        <taxon>Legionella</taxon>
    </lineage>
</organism>